<protein>
    <submittedName>
        <fullName evidence="14">NADH dehydrogenase (Quinone) (Modular protein)</fullName>
        <ecNumber evidence="14">1.6.99.5</ecNumber>
    </submittedName>
</protein>
<dbReference type="Proteomes" id="UP000046155">
    <property type="component" value="Unassembled WGS sequence"/>
</dbReference>
<dbReference type="InterPro" id="IPR019574">
    <property type="entry name" value="NADH_UbQ_OxRdtase_Gsu_4Fe4S-bd"/>
</dbReference>
<keyword evidence="15" id="KW-1185">Reference proteome</keyword>
<feature type="domain" description="2Fe-2S ferredoxin-type" evidence="10">
    <location>
        <begin position="2"/>
        <end position="80"/>
    </location>
</feature>
<dbReference type="PROSITE" id="PS00198">
    <property type="entry name" value="4FE4S_FER_1"/>
    <property type="match status" value="1"/>
</dbReference>
<feature type="domain" description="4Fe-4S ferredoxin-type" evidence="11">
    <location>
        <begin position="182"/>
        <end position="211"/>
    </location>
</feature>
<dbReference type="GO" id="GO:0051537">
    <property type="term" value="F:2 iron, 2 sulfur cluster binding"/>
    <property type="evidence" value="ECO:0007669"/>
    <property type="project" value="UniProtKB-KW"/>
</dbReference>
<dbReference type="InterPro" id="IPR017896">
    <property type="entry name" value="4Fe4S_Fe-S-bd"/>
</dbReference>
<dbReference type="Pfam" id="PF10588">
    <property type="entry name" value="NADH-G_4Fe-4S_3"/>
    <property type="match status" value="1"/>
</dbReference>
<keyword evidence="4" id="KW-0479">Metal-binding</keyword>
<dbReference type="GO" id="GO:0016020">
    <property type="term" value="C:membrane"/>
    <property type="evidence" value="ECO:0007669"/>
    <property type="project" value="InterPro"/>
</dbReference>
<dbReference type="GO" id="GO:0046872">
    <property type="term" value="F:metal ion binding"/>
    <property type="evidence" value="ECO:0007669"/>
    <property type="project" value="UniProtKB-KW"/>
</dbReference>
<dbReference type="Pfam" id="PF00384">
    <property type="entry name" value="Molybdopterin"/>
    <property type="match status" value="2"/>
</dbReference>
<dbReference type="EMBL" id="CDRZ01000245">
    <property type="protein sequence ID" value="CEO89433.1"/>
    <property type="molecule type" value="Genomic_DNA"/>
</dbReference>
<dbReference type="SMART" id="SM00926">
    <property type="entry name" value="Molybdop_Fe4S4"/>
    <property type="match status" value="1"/>
</dbReference>
<comment type="cofactor">
    <cofactor evidence="1">
        <name>[4Fe-4S] cluster</name>
        <dbReference type="ChEBI" id="CHEBI:49883"/>
    </cofactor>
</comment>
<dbReference type="PROSITE" id="PS00551">
    <property type="entry name" value="MOLYBDOPTERIN_PROK_1"/>
    <property type="match status" value="1"/>
</dbReference>
<dbReference type="Gene3D" id="2.20.25.90">
    <property type="entry name" value="ADC-like domains"/>
    <property type="match status" value="1"/>
</dbReference>
<dbReference type="PROSITE" id="PS00641">
    <property type="entry name" value="COMPLEX1_75K_1"/>
    <property type="match status" value="1"/>
</dbReference>
<dbReference type="InterPro" id="IPR054351">
    <property type="entry name" value="NADH_UbQ_OxRdtase_ferredoxin"/>
</dbReference>
<dbReference type="FunFam" id="3.10.20.740:FF:000005">
    <property type="entry name" value="NADH:ubiquinone oxidoreductase subunit"/>
    <property type="match status" value="1"/>
</dbReference>
<dbReference type="InterPro" id="IPR006655">
    <property type="entry name" value="Mopterin_OxRdtase_prok_CS"/>
</dbReference>
<dbReference type="OrthoDB" id="9803192at2"/>
<dbReference type="Pfam" id="PF13510">
    <property type="entry name" value="Fer2_4"/>
    <property type="match status" value="1"/>
</dbReference>
<evidence type="ECO:0000259" key="12">
    <source>
        <dbReference type="PROSITE" id="PS51669"/>
    </source>
</evidence>
<dbReference type="InterPro" id="IPR006656">
    <property type="entry name" value="Mopterin_OxRdtase"/>
</dbReference>
<dbReference type="InterPro" id="IPR017900">
    <property type="entry name" value="4Fe4S_Fe_S_CS"/>
</dbReference>
<evidence type="ECO:0000256" key="4">
    <source>
        <dbReference type="ARBA" id="ARBA00022723"/>
    </source>
</evidence>
<comment type="cofactor">
    <cofactor evidence="9">
        <name>[2Fe-2S] cluster</name>
        <dbReference type="ChEBI" id="CHEBI:190135"/>
    </cofactor>
</comment>
<evidence type="ECO:0000256" key="7">
    <source>
        <dbReference type="ARBA" id="ARBA00023004"/>
    </source>
</evidence>
<dbReference type="Pfam" id="PF04879">
    <property type="entry name" value="Molybdop_Fe4S4"/>
    <property type="match status" value="1"/>
</dbReference>
<dbReference type="InterPro" id="IPR006963">
    <property type="entry name" value="Mopterin_OxRdtase_4Fe-4S_dom"/>
</dbReference>
<proteinExistence type="predicted"/>
<dbReference type="SUPFAM" id="SSF53706">
    <property type="entry name" value="Formate dehydrogenase/DMSO reductase, domains 1-3"/>
    <property type="match status" value="1"/>
</dbReference>
<dbReference type="GO" id="GO:0008137">
    <property type="term" value="F:NADH dehydrogenase (ubiquinone) activity"/>
    <property type="evidence" value="ECO:0007669"/>
    <property type="project" value="InterPro"/>
</dbReference>
<dbReference type="InterPro" id="IPR050123">
    <property type="entry name" value="Prok_molybdopt-oxidoreductase"/>
</dbReference>
<evidence type="ECO:0000256" key="3">
    <source>
        <dbReference type="ARBA" id="ARBA00022714"/>
    </source>
</evidence>
<dbReference type="SUPFAM" id="SSF54292">
    <property type="entry name" value="2Fe-2S ferredoxin-like"/>
    <property type="match status" value="1"/>
</dbReference>
<dbReference type="PANTHER" id="PTHR43105:SF14">
    <property type="entry name" value="FORMATE DEHYDROGENASE H"/>
    <property type="match status" value="1"/>
</dbReference>
<dbReference type="SUPFAM" id="SSF54862">
    <property type="entry name" value="4Fe-4S ferredoxins"/>
    <property type="match status" value="1"/>
</dbReference>
<dbReference type="InterPro" id="IPR000283">
    <property type="entry name" value="NADH_UbQ_OxRdtase_75kDa_su_CS"/>
</dbReference>
<evidence type="ECO:0000256" key="8">
    <source>
        <dbReference type="ARBA" id="ARBA00023014"/>
    </source>
</evidence>
<organism evidence="14 15">
    <name type="scientific">Syntrophaceticus schinkii</name>
    <dbReference type="NCBI Taxonomy" id="499207"/>
    <lineage>
        <taxon>Bacteria</taxon>
        <taxon>Bacillati</taxon>
        <taxon>Bacillota</taxon>
        <taxon>Clostridia</taxon>
        <taxon>Thermoanaerobacterales</taxon>
        <taxon>Thermoanaerobacterales Family III. Incertae Sedis</taxon>
        <taxon>Syntrophaceticus</taxon>
    </lineage>
</organism>
<sequence>MGLVKLTIDGNEVQVPKGTMVLEAAEQIGIHIPRLCYDPDLSNVGACRLCIVEIEGMRNLPASCVTEVREGMVVRTDTPAVMEARKTVLELLLANHPVDCLTCEKLGECTLSQYCYEYGIIKSPFIGEKHTYELETDNPYIVRDMNKCILCGRCIRACAEITGKNIIDFSYRGFNTRVAPFGDTPLGESECIYCGNCVAFCPVGALSEKQMLHLGRRWNLKKVKTTCTFCATGCTFDLRVKDGKVVGVTSNPENEVNGRALCIRGRFGTRDFIHSDKRLTTPLIRRDGKLVPATWDEALDMVAERLTEITKQNGPNSFAALSSTRFTNEEIYLFQKFARAVIGTNNIDHYPSPCHGAMYREETFCSEAVCEFAGTGIPRCQNNVQGASDMGALSESLAGYQRVDQQGVRTKFKKAWGVSIPGEAGLTLSEMYDHANQGDLKAMYILGENPVLTDPNSEQIQSALTNLEFLVVHDLFLTETAAFADVVLPAASFAETDGTFTNNKRRVQRVRKAIEPIPGKANWQTIIALSAKMGYQMDYPHPERIFAEMASLTPLFARFSYKEIDEKGMEWP</sequence>
<keyword evidence="7" id="KW-0408">Iron</keyword>
<dbReference type="PROSITE" id="PS51669">
    <property type="entry name" value="4FE4S_MOW_BIS_MGD"/>
    <property type="match status" value="1"/>
</dbReference>
<dbReference type="GO" id="GO:0003954">
    <property type="term" value="F:NADH dehydrogenase activity"/>
    <property type="evidence" value="ECO:0007669"/>
    <property type="project" value="TreeGrafter"/>
</dbReference>
<dbReference type="PROSITE" id="PS51379">
    <property type="entry name" value="4FE4S_FER_2"/>
    <property type="match status" value="2"/>
</dbReference>
<evidence type="ECO:0000256" key="5">
    <source>
        <dbReference type="ARBA" id="ARBA00022737"/>
    </source>
</evidence>
<keyword evidence="2" id="KW-0004">4Fe-4S</keyword>
<keyword evidence="3" id="KW-0001">2Fe-2S</keyword>
<dbReference type="GO" id="GO:0051539">
    <property type="term" value="F:4 iron, 4 sulfur cluster binding"/>
    <property type="evidence" value="ECO:0007669"/>
    <property type="project" value="UniProtKB-KW"/>
</dbReference>
<keyword evidence="8" id="KW-0411">Iron-sulfur</keyword>
<dbReference type="AlphaFoldDB" id="A0A0B7MMG6"/>
<evidence type="ECO:0000313" key="15">
    <source>
        <dbReference type="Proteomes" id="UP000046155"/>
    </source>
</evidence>
<feature type="domain" description="4Fe-4S ferredoxin-type" evidence="11">
    <location>
        <begin position="139"/>
        <end position="169"/>
    </location>
</feature>
<dbReference type="Pfam" id="PF22117">
    <property type="entry name" value="Fer4_Nqo3"/>
    <property type="match status" value="1"/>
</dbReference>
<dbReference type="CDD" id="cd00207">
    <property type="entry name" value="fer2"/>
    <property type="match status" value="1"/>
</dbReference>
<evidence type="ECO:0000259" key="10">
    <source>
        <dbReference type="PROSITE" id="PS51085"/>
    </source>
</evidence>
<dbReference type="Gene3D" id="3.10.20.740">
    <property type="match status" value="1"/>
</dbReference>
<dbReference type="Gene3D" id="3.30.70.20">
    <property type="match status" value="1"/>
</dbReference>
<keyword evidence="6 14" id="KW-0560">Oxidoreductase</keyword>
<accession>A0A0B7MMG6</accession>
<keyword evidence="5" id="KW-0677">Repeat</keyword>
<gene>
    <name evidence="14" type="ORF">SSCH_480012</name>
</gene>
<evidence type="ECO:0000259" key="13">
    <source>
        <dbReference type="PROSITE" id="PS51839"/>
    </source>
</evidence>
<dbReference type="PROSITE" id="PS51839">
    <property type="entry name" value="4FE4S_HC3"/>
    <property type="match status" value="1"/>
</dbReference>
<feature type="domain" description="4Fe-4S His(Cys)3-ligated-type" evidence="13">
    <location>
        <begin position="80"/>
        <end position="119"/>
    </location>
</feature>
<dbReference type="PROSITE" id="PS51085">
    <property type="entry name" value="2FE2S_FER_2"/>
    <property type="match status" value="1"/>
</dbReference>
<evidence type="ECO:0000256" key="9">
    <source>
        <dbReference type="ARBA" id="ARBA00034078"/>
    </source>
</evidence>
<dbReference type="InterPro" id="IPR027467">
    <property type="entry name" value="MopterinOxRdtase_cofactor_BS"/>
</dbReference>
<name>A0A0B7MMG6_9FIRM</name>
<dbReference type="FunFam" id="3.30.70.20:FF:000035">
    <property type="entry name" value="Iron hydrogenase 1"/>
    <property type="match status" value="1"/>
</dbReference>
<evidence type="ECO:0000259" key="11">
    <source>
        <dbReference type="PROSITE" id="PS51379"/>
    </source>
</evidence>
<dbReference type="GO" id="GO:0042773">
    <property type="term" value="P:ATP synthesis coupled electron transport"/>
    <property type="evidence" value="ECO:0007669"/>
    <property type="project" value="InterPro"/>
</dbReference>
<dbReference type="InterPro" id="IPR001041">
    <property type="entry name" value="2Fe-2S_ferredoxin-type"/>
</dbReference>
<feature type="domain" description="4Fe-4S Mo/W bis-MGD-type" evidence="12">
    <location>
        <begin position="220"/>
        <end position="276"/>
    </location>
</feature>
<evidence type="ECO:0000313" key="14">
    <source>
        <dbReference type="EMBL" id="CEO89433.1"/>
    </source>
</evidence>
<evidence type="ECO:0000256" key="6">
    <source>
        <dbReference type="ARBA" id="ARBA00023002"/>
    </source>
</evidence>
<dbReference type="PANTHER" id="PTHR43105">
    <property type="entry name" value="RESPIRATORY NITRATE REDUCTASE"/>
    <property type="match status" value="1"/>
</dbReference>
<dbReference type="SMART" id="SM00929">
    <property type="entry name" value="NADH-G_4Fe-4S_3"/>
    <property type="match status" value="1"/>
</dbReference>
<dbReference type="EC" id="1.6.99.5" evidence="14"/>
<dbReference type="Gene3D" id="3.40.50.740">
    <property type="match status" value="2"/>
</dbReference>
<reference evidence="15" key="1">
    <citation type="submission" date="2015-01" db="EMBL/GenBank/DDBJ databases">
        <authorList>
            <person name="Manzoor Shahid"/>
            <person name="Zubair Saima"/>
        </authorList>
    </citation>
    <scope>NUCLEOTIDE SEQUENCE [LARGE SCALE GENOMIC DNA]</scope>
    <source>
        <strain evidence="15">Sp3</strain>
    </source>
</reference>
<dbReference type="PROSITE" id="PS00490">
    <property type="entry name" value="MOLYBDOPTERIN_PROK_2"/>
    <property type="match status" value="1"/>
</dbReference>
<dbReference type="InterPro" id="IPR036010">
    <property type="entry name" value="2Fe-2S_ferredoxin-like_sf"/>
</dbReference>
<evidence type="ECO:0000256" key="1">
    <source>
        <dbReference type="ARBA" id="ARBA00001966"/>
    </source>
</evidence>
<evidence type="ECO:0000256" key="2">
    <source>
        <dbReference type="ARBA" id="ARBA00022485"/>
    </source>
</evidence>